<dbReference type="PANTHER" id="PTHR46797:SF19">
    <property type="entry name" value="BLL2473 PROTEIN"/>
    <property type="match status" value="1"/>
</dbReference>
<dbReference type="EMBL" id="CP000742">
    <property type="protein sequence ID" value="ABR54493.1"/>
    <property type="molecule type" value="Genomic_DNA"/>
</dbReference>
<proteinExistence type="predicted"/>
<dbReference type="GO" id="GO:0003700">
    <property type="term" value="F:DNA-binding transcription factor activity"/>
    <property type="evidence" value="ECO:0007669"/>
    <property type="project" value="TreeGrafter"/>
</dbReference>
<dbReference type="CDD" id="cd00093">
    <property type="entry name" value="HTH_XRE"/>
    <property type="match status" value="1"/>
</dbReference>
<dbReference type="RefSeq" id="WP_011972396.1">
    <property type="nucleotide sequence ID" value="NC_009634.1"/>
</dbReference>
<dbReference type="eggNOG" id="arCOG01866">
    <property type="taxonomic scope" value="Archaea"/>
</dbReference>
<keyword evidence="4" id="KW-1185">Reference proteome</keyword>
<reference evidence="3" key="1">
    <citation type="submission" date="2007-06" db="EMBL/GenBank/DDBJ databases">
        <title>Complete sequence of Methanococcus vannielii SB.</title>
        <authorList>
            <consortium name="US DOE Joint Genome Institute"/>
            <person name="Copeland A."/>
            <person name="Lucas S."/>
            <person name="Lapidus A."/>
            <person name="Barry K."/>
            <person name="Glavina del Rio T."/>
            <person name="Dalin E."/>
            <person name="Tice H."/>
            <person name="Pitluck S."/>
            <person name="Chain P."/>
            <person name="Malfatti S."/>
            <person name="Shin M."/>
            <person name="Vergez L."/>
            <person name="Schmutz J."/>
            <person name="Larimer F."/>
            <person name="Land M."/>
            <person name="Hauser L."/>
            <person name="Kyrpides N."/>
            <person name="Anderson I."/>
            <person name="Sieprawska-Lupa M."/>
            <person name="Whitman W.B."/>
            <person name="Richardson P."/>
        </authorList>
    </citation>
    <scope>NUCLEOTIDE SEQUENCE [LARGE SCALE GENOMIC DNA]</scope>
    <source>
        <strain evidence="3">SB</strain>
    </source>
</reference>
<dbReference type="STRING" id="406327.Mevan_0587"/>
<accession>A6UPS1</accession>
<dbReference type="SMART" id="SM00530">
    <property type="entry name" value="HTH_XRE"/>
    <property type="match status" value="1"/>
</dbReference>
<dbReference type="KEGG" id="mvn:Mevan_0587"/>
<dbReference type="InterPro" id="IPR011051">
    <property type="entry name" value="RmlC_Cupin_sf"/>
</dbReference>
<dbReference type="Gene3D" id="1.10.260.40">
    <property type="entry name" value="lambda repressor-like DNA-binding domains"/>
    <property type="match status" value="1"/>
</dbReference>
<dbReference type="Gene3D" id="2.60.120.10">
    <property type="entry name" value="Jelly Rolls"/>
    <property type="match status" value="1"/>
</dbReference>
<sequence length="184" mass="21223">MQEKMKEIAARIRELRTLSKVSIQEMSDYLKTSPEIYEQYERGTCDISASVLLEIAHRFDVDMGLLLTGEETRMHVFTVTRKGKGISVERRKQYKYENLAEKFIHKKAEPFIVTVEPKTDGKKPSKNSHPGQEFNYILEGSIKLYIHNNEVILEEGDSIFFDSNYEHAMEALNGKAAKFLAIIM</sequence>
<dbReference type="InterPro" id="IPR001387">
    <property type="entry name" value="Cro/C1-type_HTH"/>
</dbReference>
<dbReference type="InterPro" id="IPR014710">
    <property type="entry name" value="RmlC-like_jellyroll"/>
</dbReference>
<dbReference type="GO" id="GO:0003677">
    <property type="term" value="F:DNA binding"/>
    <property type="evidence" value="ECO:0007669"/>
    <property type="project" value="UniProtKB-KW"/>
</dbReference>
<feature type="domain" description="HTH cro/C1-type" evidence="2">
    <location>
        <begin position="12"/>
        <end position="66"/>
    </location>
</feature>
<dbReference type="PANTHER" id="PTHR46797">
    <property type="entry name" value="HTH-TYPE TRANSCRIPTIONAL REGULATOR"/>
    <property type="match status" value="1"/>
</dbReference>
<keyword evidence="1" id="KW-0238">DNA-binding</keyword>
<dbReference type="HOGENOM" id="CLU_085376_3_2_2"/>
<evidence type="ECO:0000256" key="1">
    <source>
        <dbReference type="ARBA" id="ARBA00023125"/>
    </source>
</evidence>
<evidence type="ECO:0000259" key="2">
    <source>
        <dbReference type="PROSITE" id="PS50943"/>
    </source>
</evidence>
<dbReference type="GeneID" id="5326094"/>
<gene>
    <name evidence="3" type="ordered locus">Mevan_0587</name>
</gene>
<dbReference type="OrthoDB" id="67714at2157"/>
<dbReference type="Proteomes" id="UP000001107">
    <property type="component" value="Chromosome"/>
</dbReference>
<dbReference type="Pfam" id="PF07883">
    <property type="entry name" value="Cupin_2"/>
    <property type="match status" value="1"/>
</dbReference>
<dbReference type="InterPro" id="IPR010982">
    <property type="entry name" value="Lambda_DNA-bd_dom_sf"/>
</dbReference>
<dbReference type="PROSITE" id="PS50943">
    <property type="entry name" value="HTH_CROC1"/>
    <property type="match status" value="1"/>
</dbReference>
<organism evidence="3 4">
    <name type="scientific">Methanococcus vannielii (strain ATCC 35089 / DSM 1224 / JCM 13029 / OCM 148 / SB)</name>
    <dbReference type="NCBI Taxonomy" id="406327"/>
    <lineage>
        <taxon>Archaea</taxon>
        <taxon>Methanobacteriati</taxon>
        <taxon>Methanobacteriota</taxon>
        <taxon>Methanomada group</taxon>
        <taxon>Methanococci</taxon>
        <taxon>Methanococcales</taxon>
        <taxon>Methanococcaceae</taxon>
        <taxon>Methanococcus</taxon>
    </lineage>
</organism>
<dbReference type="InterPro" id="IPR013096">
    <property type="entry name" value="Cupin_2"/>
</dbReference>
<evidence type="ECO:0000313" key="3">
    <source>
        <dbReference type="EMBL" id="ABR54493.1"/>
    </source>
</evidence>
<dbReference type="InterPro" id="IPR050807">
    <property type="entry name" value="TransReg_Diox_bact_type"/>
</dbReference>
<dbReference type="SUPFAM" id="SSF47413">
    <property type="entry name" value="lambda repressor-like DNA-binding domains"/>
    <property type="match status" value="1"/>
</dbReference>
<dbReference type="GO" id="GO:0005829">
    <property type="term" value="C:cytosol"/>
    <property type="evidence" value="ECO:0007669"/>
    <property type="project" value="TreeGrafter"/>
</dbReference>
<dbReference type="Pfam" id="PF12844">
    <property type="entry name" value="HTH_19"/>
    <property type="match status" value="1"/>
</dbReference>
<dbReference type="SUPFAM" id="SSF51182">
    <property type="entry name" value="RmlC-like cupins"/>
    <property type="match status" value="1"/>
</dbReference>
<evidence type="ECO:0000313" key="4">
    <source>
        <dbReference type="Proteomes" id="UP000001107"/>
    </source>
</evidence>
<protein>
    <submittedName>
        <fullName evidence="3">Cupin 2 conserved barrel domain protein</fullName>
    </submittedName>
</protein>
<name>A6UPS1_METVS</name>
<dbReference type="CDD" id="cd02209">
    <property type="entry name" value="cupin_XRE_C"/>
    <property type="match status" value="1"/>
</dbReference>
<dbReference type="AlphaFoldDB" id="A6UPS1"/>